<protein>
    <submittedName>
        <fullName evidence="3">Uncharacterized protein</fullName>
    </submittedName>
</protein>
<name>A0A3B4DWQ7_PYGNA</name>
<dbReference type="OrthoDB" id="256303at2759"/>
<dbReference type="InterPro" id="IPR036322">
    <property type="entry name" value="WD40_repeat_dom_sf"/>
</dbReference>
<accession>A0A3B4DWQ7</accession>
<dbReference type="Pfam" id="PF00400">
    <property type="entry name" value="WD40"/>
    <property type="match status" value="4"/>
</dbReference>
<evidence type="ECO:0000256" key="2">
    <source>
        <dbReference type="SAM" id="MobiDB-lite"/>
    </source>
</evidence>
<reference evidence="3" key="3">
    <citation type="submission" date="2025-09" db="UniProtKB">
        <authorList>
            <consortium name="Ensembl"/>
        </authorList>
    </citation>
    <scope>IDENTIFICATION</scope>
</reference>
<gene>
    <name evidence="3" type="primary">WDR25</name>
</gene>
<reference evidence="3" key="2">
    <citation type="submission" date="2025-08" db="UniProtKB">
        <authorList>
            <consortium name="Ensembl"/>
        </authorList>
    </citation>
    <scope>IDENTIFICATION</scope>
</reference>
<evidence type="ECO:0000313" key="3">
    <source>
        <dbReference type="Ensembl" id="ENSPNAP00000027481.1"/>
    </source>
</evidence>
<dbReference type="SMART" id="SM00320">
    <property type="entry name" value="WD40"/>
    <property type="match status" value="5"/>
</dbReference>
<feature type="compositionally biased region" description="Polar residues" evidence="2">
    <location>
        <begin position="63"/>
        <end position="79"/>
    </location>
</feature>
<dbReference type="Proteomes" id="UP001501920">
    <property type="component" value="Chromosome 10"/>
</dbReference>
<keyword evidence="1" id="KW-0853">WD repeat</keyword>
<dbReference type="PANTHER" id="PTHR44566:SF1">
    <property type="entry name" value="WD REPEAT-CONTAINING PROTEIN 25"/>
    <property type="match status" value="1"/>
</dbReference>
<dbReference type="InterPro" id="IPR015943">
    <property type="entry name" value="WD40/YVTN_repeat-like_dom_sf"/>
</dbReference>
<dbReference type="AlphaFoldDB" id="A0A3B4DWQ7"/>
<feature type="repeat" description="WD" evidence="1">
    <location>
        <begin position="169"/>
        <end position="204"/>
    </location>
</feature>
<dbReference type="OMA" id="WDYETTA"/>
<dbReference type="PROSITE" id="PS50294">
    <property type="entry name" value="WD_REPEATS_REGION"/>
    <property type="match status" value="1"/>
</dbReference>
<dbReference type="GeneTree" id="ENSGT00530000063583"/>
<organism evidence="3 4">
    <name type="scientific">Pygocentrus nattereri</name>
    <name type="common">Red-bellied piranha</name>
    <dbReference type="NCBI Taxonomy" id="42514"/>
    <lineage>
        <taxon>Eukaryota</taxon>
        <taxon>Metazoa</taxon>
        <taxon>Chordata</taxon>
        <taxon>Craniata</taxon>
        <taxon>Vertebrata</taxon>
        <taxon>Euteleostomi</taxon>
        <taxon>Actinopterygii</taxon>
        <taxon>Neopterygii</taxon>
        <taxon>Teleostei</taxon>
        <taxon>Ostariophysi</taxon>
        <taxon>Characiformes</taxon>
        <taxon>Characoidei</taxon>
        <taxon>Pygocentrus</taxon>
    </lineage>
</organism>
<dbReference type="PROSITE" id="PS50082">
    <property type="entry name" value="WD_REPEATS_2"/>
    <property type="match status" value="1"/>
</dbReference>
<dbReference type="CTD" id="79446"/>
<dbReference type="InterPro" id="IPR001680">
    <property type="entry name" value="WD40_rpt"/>
</dbReference>
<dbReference type="InterPro" id="IPR053053">
    <property type="entry name" value="WD_repeat_protein"/>
</dbReference>
<dbReference type="RefSeq" id="XP_017569331.1">
    <property type="nucleotide sequence ID" value="XM_017713842.2"/>
</dbReference>
<keyword evidence="4" id="KW-1185">Reference proteome</keyword>
<evidence type="ECO:0000256" key="1">
    <source>
        <dbReference type="PROSITE-ProRule" id="PRU00221"/>
    </source>
</evidence>
<dbReference type="Ensembl" id="ENSPNAT00000002447.2">
    <property type="protein sequence ID" value="ENSPNAP00000027481.1"/>
    <property type="gene ID" value="ENSPNAG00000012982.2"/>
</dbReference>
<reference evidence="3 4" key="1">
    <citation type="submission" date="2020-10" db="EMBL/GenBank/DDBJ databases">
        <title>Pygocentrus nattereri (red-bellied piranha) genome, fPygNat1, primary haplotype.</title>
        <authorList>
            <person name="Myers G."/>
            <person name="Meyer A."/>
            <person name="Karagic N."/>
            <person name="Pippel M."/>
            <person name="Winkler S."/>
            <person name="Tracey A."/>
            <person name="Wood J."/>
            <person name="Formenti G."/>
            <person name="Howe K."/>
            <person name="Fedrigo O."/>
            <person name="Jarvis E.D."/>
        </authorList>
    </citation>
    <scope>NUCLEOTIDE SEQUENCE [LARGE SCALE GENOMIC DNA]</scope>
</reference>
<dbReference type="SUPFAM" id="SSF50978">
    <property type="entry name" value="WD40 repeat-like"/>
    <property type="match status" value="1"/>
</dbReference>
<dbReference type="GeneID" id="108437017"/>
<dbReference type="Gene3D" id="2.130.10.10">
    <property type="entry name" value="YVTN repeat-like/Quinoprotein amine dehydrogenase"/>
    <property type="match status" value="1"/>
</dbReference>
<evidence type="ECO:0000313" key="4">
    <source>
        <dbReference type="Proteomes" id="UP001501920"/>
    </source>
</evidence>
<dbReference type="STRING" id="42514.ENSPNAP00000027481"/>
<proteinExistence type="predicted"/>
<sequence length="471" mass="52757">MTSLVDYDDSDSEESFLGKTDIVLEREEERRWRTSFTSDSDLHYDKEQTKRYTAPSCRPRELLSSNWHPQRTSEYTQQPISPPLPALHNSVAGSAKRPQPTPDLSLRPYVSKRQKVTTRVETAELNNASSFNSQATNLHLLSEVSERVRPFLGRKDKRTGLPRYVQHHLQAHQGPVNTVQWCPVPHLSHLLLSASMDKTFKVWDGAASGRCLRTCSVHCGAVRDVCWLPCGRRILSGSFDNMAAVTDVETGQVVAKVENKFKVTCLAFQPLDPSIFLCGGFSSEVKAWDSRSCKVVSVYRAGIQQTLDILFLSEGKEFVTSSDAVSRDSADRTLIAWDFRTTAKVSNQIFHERYTCPSLALHPQEDSFVAQTNGNYIAIFSAQKPYHINKRKRFEGHKVEGYAVRCEMSSDGTTLASGCSTGSMHFYDCQSAHSLLRLHAHQQACVCVSLHPVLPAVVATCDWGGEIKIWN</sequence>
<feature type="region of interest" description="Disordered" evidence="2">
    <location>
        <begin position="50"/>
        <end position="84"/>
    </location>
</feature>
<dbReference type="PANTHER" id="PTHR44566">
    <property type="entry name" value="TRANSDUCIN/WD40 REPEAT-LIKE SUPERFAMILY PROTEIN"/>
    <property type="match status" value="1"/>
</dbReference>